<dbReference type="EMBL" id="AP022596">
    <property type="protein sequence ID" value="BBY63463.1"/>
    <property type="molecule type" value="Genomic_DNA"/>
</dbReference>
<evidence type="ECO:0008006" key="5">
    <source>
        <dbReference type="Google" id="ProtNLM"/>
    </source>
</evidence>
<keyword evidence="2" id="KW-0732">Signal</keyword>
<dbReference type="KEGG" id="mhev:MHEL_17060"/>
<dbReference type="AlphaFoldDB" id="A0A7I7T3L6"/>
<keyword evidence="4" id="KW-1185">Reference proteome</keyword>
<dbReference type="PROSITE" id="PS51257">
    <property type="entry name" value="PROKAR_LIPOPROTEIN"/>
    <property type="match status" value="1"/>
</dbReference>
<accession>A0A7I7T3L6</accession>
<proteinExistence type="predicted"/>
<evidence type="ECO:0000256" key="2">
    <source>
        <dbReference type="SAM" id="SignalP"/>
    </source>
</evidence>
<evidence type="ECO:0000313" key="3">
    <source>
        <dbReference type="EMBL" id="BBY63463.1"/>
    </source>
</evidence>
<feature type="region of interest" description="Disordered" evidence="1">
    <location>
        <begin position="44"/>
        <end position="79"/>
    </location>
</feature>
<sequence>MRISNGMRAGVAVVWLVAAGAAAAGCSTTTDGAARCPGGCGPGGEPSFPTSRPTVAPPSSATPTPIPTPTQTPPFGGGQTLAPSDTGYVYIETKSGLTRCQINAQTVGCESDFSNPPAVNGEPANGVEVTATGSVRWIAGNLGDIPTTPLDYAIYHAVGWTIDASSDGTRFTNDGTSHGMFISTEGVKIF</sequence>
<feature type="chain" id="PRO_5039027116" description="Lipoprotein LpqJ" evidence="2">
    <location>
        <begin position="25"/>
        <end position="190"/>
    </location>
</feature>
<protein>
    <recommendedName>
        <fullName evidence="5">Lipoprotein LpqJ</fullName>
    </recommendedName>
</protein>
<dbReference type="Proteomes" id="UP000467148">
    <property type="component" value="Chromosome"/>
</dbReference>
<name>A0A7I7T3L6_9MYCO</name>
<organism evidence="3 4">
    <name type="scientific">Mycolicibacterium helvum</name>
    <dbReference type="NCBI Taxonomy" id="1534349"/>
    <lineage>
        <taxon>Bacteria</taxon>
        <taxon>Bacillati</taxon>
        <taxon>Actinomycetota</taxon>
        <taxon>Actinomycetes</taxon>
        <taxon>Mycobacteriales</taxon>
        <taxon>Mycobacteriaceae</taxon>
        <taxon>Mycolicibacterium</taxon>
    </lineage>
</organism>
<reference evidence="3 4" key="1">
    <citation type="journal article" date="2019" name="Emerg. Microbes Infect.">
        <title>Comprehensive subspecies identification of 175 nontuberculous mycobacteria species based on 7547 genomic profiles.</title>
        <authorList>
            <person name="Matsumoto Y."/>
            <person name="Kinjo T."/>
            <person name="Motooka D."/>
            <person name="Nabeya D."/>
            <person name="Jung N."/>
            <person name="Uechi K."/>
            <person name="Horii T."/>
            <person name="Iida T."/>
            <person name="Fujita J."/>
            <person name="Nakamura S."/>
        </authorList>
    </citation>
    <scope>NUCLEOTIDE SEQUENCE [LARGE SCALE GENOMIC DNA]</scope>
    <source>
        <strain evidence="3 4">JCM 30396</strain>
    </source>
</reference>
<evidence type="ECO:0000256" key="1">
    <source>
        <dbReference type="SAM" id="MobiDB-lite"/>
    </source>
</evidence>
<gene>
    <name evidence="3" type="primary">lpqJ</name>
    <name evidence="3" type="ORF">MHEL_17060</name>
</gene>
<feature type="signal peptide" evidence="2">
    <location>
        <begin position="1"/>
        <end position="24"/>
    </location>
</feature>
<feature type="compositionally biased region" description="Low complexity" evidence="1">
    <location>
        <begin position="49"/>
        <end position="63"/>
    </location>
</feature>
<evidence type="ECO:0000313" key="4">
    <source>
        <dbReference type="Proteomes" id="UP000467148"/>
    </source>
</evidence>